<accession>A0ABU9TJ82</accession>
<evidence type="ECO:0000313" key="2">
    <source>
        <dbReference type="Proteomes" id="UP001457661"/>
    </source>
</evidence>
<protein>
    <submittedName>
        <fullName evidence="1">Uncharacterized protein</fullName>
    </submittedName>
</protein>
<organism evidence="1 2">
    <name type="scientific">Pseudoalteromonas arctica</name>
    <dbReference type="NCBI Taxonomy" id="394751"/>
    <lineage>
        <taxon>Bacteria</taxon>
        <taxon>Pseudomonadati</taxon>
        <taxon>Pseudomonadota</taxon>
        <taxon>Gammaproteobacteria</taxon>
        <taxon>Alteromonadales</taxon>
        <taxon>Pseudoalteromonadaceae</taxon>
        <taxon>Pseudoalteromonas</taxon>
    </lineage>
</organism>
<evidence type="ECO:0000313" key="1">
    <source>
        <dbReference type="EMBL" id="MEM5533446.1"/>
    </source>
</evidence>
<gene>
    <name evidence="1" type="ORF">WNY57_13505</name>
</gene>
<name>A0ABU9TJ82_9GAMM</name>
<comment type="caution">
    <text evidence="1">The sequence shown here is derived from an EMBL/GenBank/DDBJ whole genome shotgun (WGS) entry which is preliminary data.</text>
</comment>
<dbReference type="Proteomes" id="UP001457661">
    <property type="component" value="Unassembled WGS sequence"/>
</dbReference>
<sequence length="103" mass="11095">MSSGIKKNSLDVFIGHTQKIGAIALDIGSENEFAISLPRMQLLMSQTVDSVLAAIDMAKVSAVKNNLSTAELAHIDLCIKIINKAANKLSEQIIQLPNMDAFI</sequence>
<reference evidence="1 2" key="1">
    <citation type="submission" date="2024-03" db="EMBL/GenBank/DDBJ databases">
        <title>Community enrichment and isolation of bacterial strains for fucoidan degradation.</title>
        <authorList>
            <person name="Sichert A."/>
        </authorList>
    </citation>
    <scope>NUCLEOTIDE SEQUENCE [LARGE SCALE GENOMIC DNA]</scope>
    <source>
        <strain evidence="1 2">AS26</strain>
    </source>
</reference>
<dbReference type="RefSeq" id="WP_342879961.1">
    <property type="nucleotide sequence ID" value="NZ_JBBMQX010000010.1"/>
</dbReference>
<proteinExistence type="predicted"/>
<keyword evidence="2" id="KW-1185">Reference proteome</keyword>
<dbReference type="EMBL" id="JBBMQX010000010">
    <property type="protein sequence ID" value="MEM5533446.1"/>
    <property type="molecule type" value="Genomic_DNA"/>
</dbReference>